<reference evidence="2 3" key="1">
    <citation type="submission" date="2017-07" db="EMBL/GenBank/DDBJ databases">
        <title>Amycolatopsis alba DSM 44262 Genome sequencing and assembly.</title>
        <authorList>
            <person name="Kaur N."/>
            <person name="Mayilraj S."/>
        </authorList>
    </citation>
    <scope>NUCLEOTIDE SEQUENCE [LARGE SCALE GENOMIC DNA]</scope>
    <source>
        <strain evidence="2 3">DSM 44262</strain>
    </source>
</reference>
<dbReference type="AlphaFoldDB" id="A0A229QXA1"/>
<evidence type="ECO:0000313" key="2">
    <source>
        <dbReference type="EMBL" id="OXM39052.1"/>
    </source>
</evidence>
<evidence type="ECO:0000259" key="1">
    <source>
        <dbReference type="PROSITE" id="PS50075"/>
    </source>
</evidence>
<dbReference type="Gene3D" id="1.10.1200.10">
    <property type="entry name" value="ACP-like"/>
    <property type="match status" value="1"/>
</dbReference>
<name>A0A229QXA1_AMYAL</name>
<protein>
    <recommendedName>
        <fullName evidence="1">Carrier domain-containing protein</fullName>
    </recommendedName>
</protein>
<dbReference type="SUPFAM" id="SSF47336">
    <property type="entry name" value="ACP-like"/>
    <property type="match status" value="1"/>
</dbReference>
<sequence>HSLLATRLVTRLSEEFAVKVSIRVVFDNPTVSQLAAALD</sequence>
<feature type="domain" description="Carrier" evidence="1">
    <location>
        <begin position="1"/>
        <end position="39"/>
    </location>
</feature>
<proteinExistence type="predicted"/>
<dbReference type="EMBL" id="NMQU01000302">
    <property type="protein sequence ID" value="OXM39052.1"/>
    <property type="molecule type" value="Genomic_DNA"/>
</dbReference>
<organism evidence="2 3">
    <name type="scientific">Amycolatopsis alba DSM 44262</name>
    <dbReference type="NCBI Taxonomy" id="1125972"/>
    <lineage>
        <taxon>Bacteria</taxon>
        <taxon>Bacillati</taxon>
        <taxon>Actinomycetota</taxon>
        <taxon>Actinomycetes</taxon>
        <taxon>Pseudonocardiales</taxon>
        <taxon>Pseudonocardiaceae</taxon>
        <taxon>Amycolatopsis</taxon>
    </lineage>
</organism>
<feature type="non-terminal residue" evidence="2">
    <location>
        <position position="1"/>
    </location>
</feature>
<evidence type="ECO:0000313" key="3">
    <source>
        <dbReference type="Proteomes" id="UP000215563"/>
    </source>
</evidence>
<keyword evidence="3" id="KW-1185">Reference proteome</keyword>
<dbReference type="Proteomes" id="UP000215563">
    <property type="component" value="Unassembled WGS sequence"/>
</dbReference>
<dbReference type="InterPro" id="IPR009081">
    <property type="entry name" value="PP-bd_ACP"/>
</dbReference>
<comment type="caution">
    <text evidence="2">The sequence shown here is derived from an EMBL/GenBank/DDBJ whole genome shotgun (WGS) entry which is preliminary data.</text>
</comment>
<dbReference type="InterPro" id="IPR036736">
    <property type="entry name" value="ACP-like_sf"/>
</dbReference>
<gene>
    <name evidence="2" type="ORF">CFP75_44030</name>
</gene>
<dbReference type="Pfam" id="PF00550">
    <property type="entry name" value="PP-binding"/>
    <property type="match status" value="1"/>
</dbReference>
<accession>A0A229QXA1</accession>
<dbReference type="PROSITE" id="PS50075">
    <property type="entry name" value="CARRIER"/>
    <property type="match status" value="1"/>
</dbReference>